<sequence>MQPARVRQSSLRRDDEVAKKSGHRMAYPPLGVCLSDPISRTQPVFPRHVGCPSITTVQHAHLSTLQAEAAPLRYCSNILLSSFDLCVIQRNRLTIGRAFLANLEPPFLAHWYAVPPAVVLLLVGNCAAALCKVVPETSDPTMFEGVRRANTNVGR</sequence>
<reference evidence="2 3" key="1">
    <citation type="journal article" date="2016" name="Mol. Biol. Evol.">
        <title>Comparative Genomics of Early-Diverging Mushroom-Forming Fungi Provides Insights into the Origins of Lignocellulose Decay Capabilities.</title>
        <authorList>
            <person name="Nagy L.G."/>
            <person name="Riley R."/>
            <person name="Tritt A."/>
            <person name="Adam C."/>
            <person name="Daum C."/>
            <person name="Floudas D."/>
            <person name="Sun H."/>
            <person name="Yadav J.S."/>
            <person name="Pangilinan J."/>
            <person name="Larsson K.H."/>
            <person name="Matsuura K."/>
            <person name="Barry K."/>
            <person name="Labutti K."/>
            <person name="Kuo R."/>
            <person name="Ohm R.A."/>
            <person name="Bhattacharya S.S."/>
            <person name="Shirouzu T."/>
            <person name="Yoshinaga Y."/>
            <person name="Martin F.M."/>
            <person name="Grigoriev I.V."/>
            <person name="Hibbett D.S."/>
        </authorList>
    </citation>
    <scope>NUCLEOTIDE SEQUENCE [LARGE SCALE GENOMIC DNA]</scope>
    <source>
        <strain evidence="2 3">L-15889</strain>
    </source>
</reference>
<organism evidence="2 3">
    <name type="scientific">Daedalea quercina L-15889</name>
    <dbReference type="NCBI Taxonomy" id="1314783"/>
    <lineage>
        <taxon>Eukaryota</taxon>
        <taxon>Fungi</taxon>
        <taxon>Dikarya</taxon>
        <taxon>Basidiomycota</taxon>
        <taxon>Agaricomycotina</taxon>
        <taxon>Agaricomycetes</taxon>
        <taxon>Polyporales</taxon>
        <taxon>Fomitopsis</taxon>
    </lineage>
</organism>
<feature type="region of interest" description="Disordered" evidence="1">
    <location>
        <begin position="1"/>
        <end position="21"/>
    </location>
</feature>
<evidence type="ECO:0000313" key="2">
    <source>
        <dbReference type="EMBL" id="KZT73953.1"/>
    </source>
</evidence>
<name>A0A165TU28_9APHY</name>
<dbReference type="Proteomes" id="UP000076727">
    <property type="component" value="Unassembled WGS sequence"/>
</dbReference>
<keyword evidence="3" id="KW-1185">Reference proteome</keyword>
<protein>
    <submittedName>
        <fullName evidence="2">Uncharacterized protein</fullName>
    </submittedName>
</protein>
<gene>
    <name evidence="2" type="ORF">DAEQUDRAFT_363037</name>
</gene>
<dbReference type="EMBL" id="KV429035">
    <property type="protein sequence ID" value="KZT73953.1"/>
    <property type="molecule type" value="Genomic_DNA"/>
</dbReference>
<accession>A0A165TU28</accession>
<dbReference type="AlphaFoldDB" id="A0A165TU28"/>
<evidence type="ECO:0000313" key="3">
    <source>
        <dbReference type="Proteomes" id="UP000076727"/>
    </source>
</evidence>
<proteinExistence type="predicted"/>
<evidence type="ECO:0000256" key="1">
    <source>
        <dbReference type="SAM" id="MobiDB-lite"/>
    </source>
</evidence>